<evidence type="ECO:0000313" key="3">
    <source>
        <dbReference type="Proteomes" id="UP001276659"/>
    </source>
</evidence>
<dbReference type="EMBL" id="JASNWA010000009">
    <property type="protein sequence ID" value="KAK3169721.1"/>
    <property type="molecule type" value="Genomic_DNA"/>
</dbReference>
<keyword evidence="3" id="KW-1185">Reference proteome</keyword>
<evidence type="ECO:0000256" key="1">
    <source>
        <dbReference type="SAM" id="MobiDB-lite"/>
    </source>
</evidence>
<protein>
    <submittedName>
        <fullName evidence="2">Uncharacterized protein</fullName>
    </submittedName>
</protein>
<accession>A0AAE0DHC6</accession>
<evidence type="ECO:0000313" key="2">
    <source>
        <dbReference type="EMBL" id="KAK3169721.1"/>
    </source>
</evidence>
<sequence>MQALQPITQSTLENPPNDDVPVNPAYRPCQNRPIGQPDWKLWAPEGGWACDQSKVDFPTVECLVADMKSCGNIGDNTVFYSFGASTPDARAFRDTLQPQGTMFNDALDDYYSQYIINKVDKFGLWQGQVKGTSGLNTDLNRNDIFTGRYCEAMATASSGTAYLVVLNYNGDSVANQGGKPGIFQNPLPNTGPNQWRRWEFGTLQQNAAIMQIVSIDLAGIMTSSAGIPPYTQHVDWTSNGPGKPITDQQPTGNAGQIPLPPILANDIRDKELVELYRERVELRCVQHPLYPQRLGQLQRHQRLPHLVIIKMRRSLAGSSGAVTPNTVITPITTELGLAITNSAACSVCSPYALNGLSCTSIPNCQQHTPSAFVQAGNQSVHVGTLTSMDLSSSISNALASLCPTVTQTTSMTNCDSDTVKIPDVVYKEQPDGTISKGELDVSVKSSQYNDTRLRKAMIDAAALTAMQSATGNNCYDEEYTVLKKRSLIPSVFRRWLLGREGAIEPISAHMTMCVASSFAGVQYFPEYWGQAQDPENEFMWLDAEWDFVVPPSVQLTCEFIAGLVDALVLIAPEFAPEDVALGEEIDAACAEAMTYLNH</sequence>
<proteinExistence type="predicted"/>
<gene>
    <name evidence="2" type="ORF">OEA41_009105</name>
</gene>
<feature type="region of interest" description="Disordered" evidence="1">
    <location>
        <begin position="1"/>
        <end position="21"/>
    </location>
</feature>
<feature type="compositionally biased region" description="Polar residues" evidence="1">
    <location>
        <begin position="1"/>
        <end position="13"/>
    </location>
</feature>
<comment type="caution">
    <text evidence="2">The sequence shown here is derived from an EMBL/GenBank/DDBJ whole genome shotgun (WGS) entry which is preliminary data.</text>
</comment>
<organism evidence="2 3">
    <name type="scientific">Lepraria neglecta</name>
    <dbReference type="NCBI Taxonomy" id="209136"/>
    <lineage>
        <taxon>Eukaryota</taxon>
        <taxon>Fungi</taxon>
        <taxon>Dikarya</taxon>
        <taxon>Ascomycota</taxon>
        <taxon>Pezizomycotina</taxon>
        <taxon>Lecanoromycetes</taxon>
        <taxon>OSLEUM clade</taxon>
        <taxon>Lecanoromycetidae</taxon>
        <taxon>Lecanorales</taxon>
        <taxon>Lecanorineae</taxon>
        <taxon>Stereocaulaceae</taxon>
        <taxon>Lepraria</taxon>
    </lineage>
</organism>
<dbReference type="AlphaFoldDB" id="A0AAE0DHC6"/>
<dbReference type="Proteomes" id="UP001276659">
    <property type="component" value="Unassembled WGS sequence"/>
</dbReference>
<reference evidence="2" key="1">
    <citation type="submission" date="2022-11" db="EMBL/GenBank/DDBJ databases">
        <title>Chromosomal genome sequence assembly and mating type (MAT) locus characterization of the leprose asexual lichenized fungus Lepraria neglecta (Nyl.) Erichsen.</title>
        <authorList>
            <person name="Allen J.L."/>
            <person name="Pfeffer B."/>
        </authorList>
    </citation>
    <scope>NUCLEOTIDE SEQUENCE</scope>
    <source>
        <strain evidence="2">Allen 5258</strain>
    </source>
</reference>
<name>A0AAE0DHC6_9LECA</name>